<name>A0ABY9UHX6_STRVL</name>
<keyword evidence="5" id="KW-0046">Antibiotic resistance</keyword>
<evidence type="ECO:0000313" key="9">
    <source>
        <dbReference type="EMBL" id="WND22445.1"/>
    </source>
</evidence>
<feature type="transmembrane region" description="Helical" evidence="7">
    <location>
        <begin position="356"/>
        <end position="375"/>
    </location>
</feature>
<dbReference type="CDD" id="cd17321">
    <property type="entry name" value="MFS_MMR_MDR_like"/>
    <property type="match status" value="1"/>
</dbReference>
<dbReference type="PANTHER" id="PTHR42718">
    <property type="entry name" value="MAJOR FACILITATOR SUPERFAMILY MULTIDRUG TRANSPORTER MFSC"/>
    <property type="match status" value="1"/>
</dbReference>
<evidence type="ECO:0000313" key="10">
    <source>
        <dbReference type="Proteomes" id="UP001249394"/>
    </source>
</evidence>
<feature type="compositionally biased region" description="Basic and acidic residues" evidence="6">
    <location>
        <begin position="512"/>
        <end position="522"/>
    </location>
</feature>
<feature type="transmembrane region" description="Helical" evidence="7">
    <location>
        <begin position="251"/>
        <end position="270"/>
    </location>
</feature>
<dbReference type="Proteomes" id="UP001249394">
    <property type="component" value="Chromosome"/>
</dbReference>
<dbReference type="EMBL" id="CP134213">
    <property type="protein sequence ID" value="WND22445.1"/>
    <property type="molecule type" value="Genomic_DNA"/>
</dbReference>
<feature type="domain" description="Major facilitator superfamily (MFS) profile" evidence="8">
    <location>
        <begin position="34"/>
        <end position="497"/>
    </location>
</feature>
<feature type="transmembrane region" description="Helical" evidence="7">
    <location>
        <begin position="68"/>
        <end position="88"/>
    </location>
</feature>
<feature type="transmembrane region" description="Helical" evidence="7">
    <location>
        <begin position="226"/>
        <end position="245"/>
    </location>
</feature>
<evidence type="ECO:0000256" key="1">
    <source>
        <dbReference type="ARBA" id="ARBA00004651"/>
    </source>
</evidence>
<feature type="transmembrane region" description="Helical" evidence="7">
    <location>
        <begin position="100"/>
        <end position="119"/>
    </location>
</feature>
<feature type="transmembrane region" description="Helical" evidence="7">
    <location>
        <begin position="326"/>
        <end position="349"/>
    </location>
</feature>
<comment type="subcellular location">
    <subcellularLocation>
        <location evidence="1">Cell membrane</location>
        <topology evidence="1">Multi-pass membrane protein</topology>
    </subcellularLocation>
</comment>
<feature type="transmembrane region" description="Helical" evidence="7">
    <location>
        <begin position="125"/>
        <end position="150"/>
    </location>
</feature>
<dbReference type="InterPro" id="IPR011701">
    <property type="entry name" value="MFS"/>
</dbReference>
<feature type="compositionally biased region" description="Basic and acidic residues" evidence="6">
    <location>
        <begin position="529"/>
        <end position="543"/>
    </location>
</feature>
<dbReference type="SUPFAM" id="SSF103473">
    <property type="entry name" value="MFS general substrate transporter"/>
    <property type="match status" value="2"/>
</dbReference>
<evidence type="ECO:0000256" key="2">
    <source>
        <dbReference type="ARBA" id="ARBA00022692"/>
    </source>
</evidence>
<proteinExistence type="predicted"/>
<feature type="region of interest" description="Disordered" evidence="6">
    <location>
        <begin position="1"/>
        <end position="25"/>
    </location>
</feature>
<feature type="transmembrane region" description="Helical" evidence="7">
    <location>
        <begin position="297"/>
        <end position="320"/>
    </location>
</feature>
<keyword evidence="2 7" id="KW-0812">Transmembrane</keyword>
<feature type="transmembrane region" description="Helical" evidence="7">
    <location>
        <begin position="470"/>
        <end position="490"/>
    </location>
</feature>
<reference evidence="9 10" key="1">
    <citation type="submission" date="2023-09" db="EMBL/GenBank/DDBJ databases">
        <title>The genome sequence of Streptomyces anthocyanicus.</title>
        <authorList>
            <person name="Mo P."/>
        </authorList>
    </citation>
    <scope>NUCLEOTIDE SEQUENCE [LARGE SCALE GENOMIC DNA]</scope>
    <source>
        <strain evidence="9 10">JCM 4387</strain>
    </source>
</reference>
<protein>
    <submittedName>
        <fullName evidence="9">MFS transporter</fullName>
    </submittedName>
</protein>
<dbReference type="InterPro" id="IPR036259">
    <property type="entry name" value="MFS_trans_sf"/>
</dbReference>
<dbReference type="Pfam" id="PF07690">
    <property type="entry name" value="MFS_1"/>
    <property type="match status" value="2"/>
</dbReference>
<evidence type="ECO:0000259" key="8">
    <source>
        <dbReference type="PROSITE" id="PS50850"/>
    </source>
</evidence>
<sequence>MRTQTRKASPKAGAEAGAATATGPPRATGRDWAGLTVVLLAMFMSQIDMFIVNVAAPGIQADLNAGFGQLQFVIDGYVIAYAAGMVTGGRLGDRIGRKRTFQYGVATFTLTSLLCALAPSPGTLIAARVLQGLSAAVMTPQVLSLIRAVFVHERDRARAVGAYGASIGAGVIAGLVGGGLLLDLDVAGLGWRMIFLINVPIGAAILCAAVPAVTESRSADLPRLDIIGAVFTAVLLPLVLIPLILGGEHGWPWWTYGCFALGAAGAVAFLRWERRTEDRGNDPLLPSRLLRAKGFPLSMGTVLLFFSGNAGLFLVLTYHLQSGLRLTPLAASMVFVPLGLGFIVASAACRRLAARFGIGVSVAGGLVMAVSLAAVPAVTGLDGTSQAVGLAAVMGVSGFGQGLVVAPLVDTVLSRVHPDDAGAGSGVLNTVTQAGMAFGVAVIGALYRGFLGTNPQAPGPDTGMADFAEAFDLTAYVLAALAVGTALLAVRLGRVPAGAQAAGADAEGVQLRGDRPAAHPDEFAGADARGSDSDAGRVRGTDR</sequence>
<feature type="transmembrane region" description="Helical" evidence="7">
    <location>
        <begin position="430"/>
        <end position="450"/>
    </location>
</feature>
<feature type="region of interest" description="Disordered" evidence="6">
    <location>
        <begin position="508"/>
        <end position="543"/>
    </location>
</feature>
<feature type="transmembrane region" description="Helical" evidence="7">
    <location>
        <begin position="32"/>
        <end position="56"/>
    </location>
</feature>
<keyword evidence="10" id="KW-1185">Reference proteome</keyword>
<keyword evidence="4 7" id="KW-0472">Membrane</keyword>
<dbReference type="PROSITE" id="PS50850">
    <property type="entry name" value="MFS"/>
    <property type="match status" value="1"/>
</dbReference>
<feature type="transmembrane region" description="Helical" evidence="7">
    <location>
        <begin position="387"/>
        <end position="409"/>
    </location>
</feature>
<evidence type="ECO:0000256" key="7">
    <source>
        <dbReference type="SAM" id="Phobius"/>
    </source>
</evidence>
<evidence type="ECO:0000256" key="5">
    <source>
        <dbReference type="ARBA" id="ARBA00023251"/>
    </source>
</evidence>
<feature type="compositionally biased region" description="Low complexity" evidence="6">
    <location>
        <begin position="10"/>
        <end position="25"/>
    </location>
</feature>
<gene>
    <name evidence="9" type="ORF">RI060_36075</name>
</gene>
<organism evidence="9 10">
    <name type="scientific">Streptomyces violaceus</name>
    <name type="common">Streptomyces venezuelae</name>
    <dbReference type="NCBI Taxonomy" id="1936"/>
    <lineage>
        <taxon>Bacteria</taxon>
        <taxon>Bacillati</taxon>
        <taxon>Actinomycetota</taxon>
        <taxon>Actinomycetes</taxon>
        <taxon>Kitasatosporales</taxon>
        <taxon>Streptomycetaceae</taxon>
        <taxon>Streptomyces</taxon>
    </lineage>
</organism>
<accession>A0ABY9UHX6</accession>
<evidence type="ECO:0000256" key="6">
    <source>
        <dbReference type="SAM" id="MobiDB-lite"/>
    </source>
</evidence>
<dbReference type="Gene3D" id="1.20.1250.20">
    <property type="entry name" value="MFS general substrate transporter like domains"/>
    <property type="match status" value="1"/>
</dbReference>
<dbReference type="InterPro" id="IPR020846">
    <property type="entry name" value="MFS_dom"/>
</dbReference>
<feature type="transmembrane region" description="Helical" evidence="7">
    <location>
        <begin position="194"/>
        <end position="214"/>
    </location>
</feature>
<feature type="transmembrane region" description="Helical" evidence="7">
    <location>
        <begin position="162"/>
        <end position="182"/>
    </location>
</feature>
<dbReference type="Gene3D" id="1.20.1720.10">
    <property type="entry name" value="Multidrug resistance protein D"/>
    <property type="match status" value="1"/>
</dbReference>
<dbReference type="PANTHER" id="PTHR42718:SF39">
    <property type="entry name" value="ACTINORHODIN TRANSPORTER-RELATED"/>
    <property type="match status" value="1"/>
</dbReference>
<keyword evidence="3 7" id="KW-1133">Transmembrane helix</keyword>
<evidence type="ECO:0000256" key="4">
    <source>
        <dbReference type="ARBA" id="ARBA00023136"/>
    </source>
</evidence>
<evidence type="ECO:0000256" key="3">
    <source>
        <dbReference type="ARBA" id="ARBA00022989"/>
    </source>
</evidence>